<dbReference type="EMBL" id="CM037617">
    <property type="protein sequence ID" value="KAH8005638.1"/>
    <property type="molecule type" value="Genomic_DNA"/>
</dbReference>
<dbReference type="Proteomes" id="UP000827872">
    <property type="component" value="Linkage Group LG04"/>
</dbReference>
<evidence type="ECO:0000313" key="2">
    <source>
        <dbReference type="Proteomes" id="UP000827872"/>
    </source>
</evidence>
<gene>
    <name evidence="1" type="ORF">K3G42_030568</name>
</gene>
<accession>A0ACB8FJL9</accession>
<keyword evidence="2" id="KW-1185">Reference proteome</keyword>
<organism evidence="1 2">
    <name type="scientific">Sphaerodactylus townsendi</name>
    <dbReference type="NCBI Taxonomy" id="933632"/>
    <lineage>
        <taxon>Eukaryota</taxon>
        <taxon>Metazoa</taxon>
        <taxon>Chordata</taxon>
        <taxon>Craniata</taxon>
        <taxon>Vertebrata</taxon>
        <taxon>Euteleostomi</taxon>
        <taxon>Lepidosauria</taxon>
        <taxon>Squamata</taxon>
        <taxon>Bifurcata</taxon>
        <taxon>Gekkota</taxon>
        <taxon>Sphaerodactylidae</taxon>
        <taxon>Sphaerodactylus</taxon>
    </lineage>
</organism>
<name>A0ACB8FJL9_9SAUR</name>
<proteinExistence type="predicted"/>
<comment type="caution">
    <text evidence="1">The sequence shown here is derived from an EMBL/GenBank/DDBJ whole genome shotgun (WGS) entry which is preliminary data.</text>
</comment>
<sequence>MLITHVQHMYPNASCILEEDVLGSLGVQLAVSVADPEESIQEKAREGMSQLLTMLLHRWGSELETPFHWSQAPPWGPSSPPPLRGKRRCLPWAHDPEQPWRMSCIYLLTIGEENYLKGDVASLLYDLQMGRQVPKDIQALVQRTVIHFFQLVVEHPVGQLSKAKFFSKLDANGTEVVLCRMEDIGITGLDYGTASHKTLTSLEADVPQTLHCGHGREEGWAHRQ</sequence>
<reference evidence="1" key="1">
    <citation type="submission" date="2021-08" db="EMBL/GenBank/DDBJ databases">
        <title>The first chromosome-level gecko genome reveals the dynamic sex chromosomes of Neotropical dwarf geckos (Sphaerodactylidae: Sphaerodactylus).</title>
        <authorList>
            <person name="Pinto B.J."/>
            <person name="Keating S.E."/>
            <person name="Gamble T."/>
        </authorList>
    </citation>
    <scope>NUCLEOTIDE SEQUENCE</scope>
    <source>
        <strain evidence="1">TG3544</strain>
    </source>
</reference>
<protein>
    <submittedName>
        <fullName evidence="1">Uncharacterized protein</fullName>
    </submittedName>
</protein>
<evidence type="ECO:0000313" key="1">
    <source>
        <dbReference type="EMBL" id="KAH8005638.1"/>
    </source>
</evidence>